<keyword evidence="1" id="KW-0812">Transmembrane</keyword>
<dbReference type="GO" id="GO:0004519">
    <property type="term" value="F:endonuclease activity"/>
    <property type="evidence" value="ECO:0007669"/>
    <property type="project" value="UniProtKB-KW"/>
</dbReference>
<dbReference type="PANTHER" id="PTHR14859">
    <property type="entry name" value="CALCOFLUOR WHITE HYPERSENSITIVE PROTEIN PRECURSOR"/>
    <property type="match status" value="1"/>
</dbReference>
<proteinExistence type="predicted"/>
<reference evidence="3" key="2">
    <citation type="submission" date="2020-09" db="EMBL/GenBank/DDBJ databases">
        <authorList>
            <person name="Sun Q."/>
            <person name="Zhou Y."/>
        </authorList>
    </citation>
    <scope>NUCLEOTIDE SEQUENCE</scope>
    <source>
        <strain evidence="3">CGMCC 1.12195</strain>
    </source>
</reference>
<dbReference type="SUPFAM" id="SSF56219">
    <property type="entry name" value="DNase I-like"/>
    <property type="match status" value="1"/>
</dbReference>
<gene>
    <name evidence="3" type="ORF">GCM10007415_37900</name>
</gene>
<sequence length="375" mass="42711">MARKSGRKERLGFFSKAVLLANISAVVGLLLSYLAPVINPQVFWPIAFFGIAYLPLLVINSLFVVYWLMKNPRYAVVSFLAILLGWSTLNNHFGFSGKVPESVVASPDTAHIRLLTYNVHFFRAFEQKDTELTIRTEAMRLMDSVSPDVICIQEYYTRQKGKYNMAKEFEKKIGMAYHYISPTAANDYEAYGMAIFSRYPIVASGYVPDHEYGVNRIIYADIEKNGSIFRVYNVHLRSFGFQKEDYDFINSPSKTIEKDAASTKRIGARLKRAFTARSAQAEALREHSRTCKTPYLIAGDFNDTPLSYAVNKVSSGLRNAFREKGHGWGVTYNGDFPNFQIDYILSTGDFDVSHYQIIKAKLSDHYPVWADFRLD</sequence>
<dbReference type="PANTHER" id="PTHR14859:SF1">
    <property type="entry name" value="PGAP2-INTERACTING PROTEIN"/>
    <property type="match status" value="1"/>
</dbReference>
<dbReference type="CDD" id="cd09084">
    <property type="entry name" value="EEP-2"/>
    <property type="match status" value="1"/>
</dbReference>
<name>A0A917ME33_9SPHI</name>
<organism evidence="3 4">
    <name type="scientific">Parapedobacter pyrenivorans</name>
    <dbReference type="NCBI Taxonomy" id="1305674"/>
    <lineage>
        <taxon>Bacteria</taxon>
        <taxon>Pseudomonadati</taxon>
        <taxon>Bacteroidota</taxon>
        <taxon>Sphingobacteriia</taxon>
        <taxon>Sphingobacteriales</taxon>
        <taxon>Sphingobacteriaceae</taxon>
        <taxon>Parapedobacter</taxon>
    </lineage>
</organism>
<evidence type="ECO:0000313" key="3">
    <source>
        <dbReference type="EMBL" id="GGG98704.1"/>
    </source>
</evidence>
<dbReference type="EMBL" id="BMER01000005">
    <property type="protein sequence ID" value="GGG98704.1"/>
    <property type="molecule type" value="Genomic_DNA"/>
</dbReference>
<dbReference type="InterPro" id="IPR036691">
    <property type="entry name" value="Endo/exonu/phosph_ase_sf"/>
</dbReference>
<dbReference type="InterPro" id="IPR005135">
    <property type="entry name" value="Endo/exonuclease/phosphatase"/>
</dbReference>
<keyword evidence="3" id="KW-0255">Endonuclease</keyword>
<reference evidence="3" key="1">
    <citation type="journal article" date="2014" name="Int. J. Syst. Evol. Microbiol.">
        <title>Complete genome sequence of Corynebacterium casei LMG S-19264T (=DSM 44701T), isolated from a smear-ripened cheese.</title>
        <authorList>
            <consortium name="US DOE Joint Genome Institute (JGI-PGF)"/>
            <person name="Walter F."/>
            <person name="Albersmeier A."/>
            <person name="Kalinowski J."/>
            <person name="Ruckert C."/>
        </authorList>
    </citation>
    <scope>NUCLEOTIDE SEQUENCE</scope>
    <source>
        <strain evidence="3">CGMCC 1.12195</strain>
    </source>
</reference>
<dbReference type="Gene3D" id="3.60.10.10">
    <property type="entry name" value="Endonuclease/exonuclease/phosphatase"/>
    <property type="match status" value="1"/>
</dbReference>
<dbReference type="GO" id="GO:0016020">
    <property type="term" value="C:membrane"/>
    <property type="evidence" value="ECO:0007669"/>
    <property type="project" value="GOC"/>
</dbReference>
<evidence type="ECO:0000256" key="1">
    <source>
        <dbReference type="SAM" id="Phobius"/>
    </source>
</evidence>
<feature type="domain" description="Endonuclease/exonuclease/phosphatase" evidence="2">
    <location>
        <begin position="115"/>
        <end position="365"/>
    </location>
</feature>
<feature type="transmembrane region" description="Helical" evidence="1">
    <location>
        <begin position="74"/>
        <end position="93"/>
    </location>
</feature>
<dbReference type="Proteomes" id="UP000660862">
    <property type="component" value="Unassembled WGS sequence"/>
</dbReference>
<feature type="transmembrane region" description="Helical" evidence="1">
    <location>
        <begin position="42"/>
        <end position="67"/>
    </location>
</feature>
<dbReference type="InterPro" id="IPR051916">
    <property type="entry name" value="GPI-anchor_lipid_remodeler"/>
</dbReference>
<dbReference type="AlphaFoldDB" id="A0A917ME33"/>
<evidence type="ECO:0000313" key="4">
    <source>
        <dbReference type="Proteomes" id="UP000660862"/>
    </source>
</evidence>
<evidence type="ECO:0000259" key="2">
    <source>
        <dbReference type="Pfam" id="PF03372"/>
    </source>
</evidence>
<keyword evidence="3" id="KW-0378">Hydrolase</keyword>
<protein>
    <submittedName>
        <fullName evidence="3">Endonuclease</fullName>
    </submittedName>
</protein>
<dbReference type="GO" id="GO:0006506">
    <property type="term" value="P:GPI anchor biosynthetic process"/>
    <property type="evidence" value="ECO:0007669"/>
    <property type="project" value="TreeGrafter"/>
</dbReference>
<dbReference type="RefSeq" id="WP_188507678.1">
    <property type="nucleotide sequence ID" value="NZ_BMER01000005.1"/>
</dbReference>
<dbReference type="Pfam" id="PF03372">
    <property type="entry name" value="Exo_endo_phos"/>
    <property type="match status" value="1"/>
</dbReference>
<comment type="caution">
    <text evidence="3">The sequence shown here is derived from an EMBL/GenBank/DDBJ whole genome shotgun (WGS) entry which is preliminary data.</text>
</comment>
<accession>A0A917ME33</accession>
<keyword evidence="4" id="KW-1185">Reference proteome</keyword>
<keyword evidence="1" id="KW-0472">Membrane</keyword>
<keyword evidence="1" id="KW-1133">Transmembrane helix</keyword>
<keyword evidence="3" id="KW-0540">Nuclease</keyword>
<feature type="transmembrane region" description="Helical" evidence="1">
    <location>
        <begin position="12"/>
        <end position="36"/>
    </location>
</feature>